<dbReference type="EMBL" id="JAPQKP010000006">
    <property type="protein sequence ID" value="KAJ5185122.1"/>
    <property type="molecule type" value="Genomic_DNA"/>
</dbReference>
<accession>A0A9W9M2H6</accession>
<proteinExistence type="predicted"/>
<organism evidence="1 2">
    <name type="scientific">Penicillium cf. griseofulvum</name>
    <dbReference type="NCBI Taxonomy" id="2972120"/>
    <lineage>
        <taxon>Eukaryota</taxon>
        <taxon>Fungi</taxon>
        <taxon>Dikarya</taxon>
        <taxon>Ascomycota</taxon>
        <taxon>Pezizomycotina</taxon>
        <taxon>Eurotiomycetes</taxon>
        <taxon>Eurotiomycetidae</taxon>
        <taxon>Eurotiales</taxon>
        <taxon>Aspergillaceae</taxon>
        <taxon>Penicillium</taxon>
    </lineage>
</organism>
<reference evidence="1" key="2">
    <citation type="journal article" date="2023" name="IMA Fungus">
        <title>Comparative genomic study of the Penicillium genus elucidates a diverse pangenome and 15 lateral gene transfer events.</title>
        <authorList>
            <person name="Petersen C."/>
            <person name="Sorensen T."/>
            <person name="Nielsen M.R."/>
            <person name="Sondergaard T.E."/>
            <person name="Sorensen J.L."/>
            <person name="Fitzpatrick D.A."/>
            <person name="Frisvad J.C."/>
            <person name="Nielsen K.L."/>
        </authorList>
    </citation>
    <scope>NUCLEOTIDE SEQUENCE</scope>
    <source>
        <strain evidence="1">IBT 16849</strain>
    </source>
</reference>
<dbReference type="AlphaFoldDB" id="A0A9W9M2H6"/>
<comment type="caution">
    <text evidence="1">The sequence shown here is derived from an EMBL/GenBank/DDBJ whole genome shotgun (WGS) entry which is preliminary data.</text>
</comment>
<evidence type="ECO:0000313" key="2">
    <source>
        <dbReference type="Proteomes" id="UP001150879"/>
    </source>
</evidence>
<name>A0A9W9M2H6_9EURO</name>
<sequence>MSELLIGSQELKPVSDCHPSPQYHLCEPSSDILTSVIENERTRQLALQQLTKIEAELGNLTENLPMNDDDLPLVINFLEKLFRLLNEQAQVVTELSNALKERIESPEVYIAMERLSVSEFNRAYASLKQNPNRQMRRELAQNSQDRDNYFCSSGRLLESSTKMDNINDKPSQSPPSYDMVASVRKASDSAPVKSPRSVWKKFWKKFWNYSARL</sequence>
<gene>
    <name evidence="1" type="ORF">N7472_009962</name>
</gene>
<evidence type="ECO:0000313" key="1">
    <source>
        <dbReference type="EMBL" id="KAJ5185122.1"/>
    </source>
</evidence>
<protein>
    <submittedName>
        <fullName evidence="1">Uncharacterized protein</fullName>
    </submittedName>
</protein>
<dbReference type="OrthoDB" id="4342394at2759"/>
<keyword evidence="2" id="KW-1185">Reference proteome</keyword>
<reference evidence="1" key="1">
    <citation type="submission" date="2022-11" db="EMBL/GenBank/DDBJ databases">
        <authorList>
            <person name="Petersen C."/>
        </authorList>
    </citation>
    <scope>NUCLEOTIDE SEQUENCE</scope>
    <source>
        <strain evidence="1">IBT 16849</strain>
    </source>
</reference>
<dbReference type="Proteomes" id="UP001150879">
    <property type="component" value="Unassembled WGS sequence"/>
</dbReference>